<gene>
    <name evidence="1" type="ORF">SE17_11965</name>
</gene>
<keyword evidence="2" id="KW-1185">Reference proteome</keyword>
<dbReference type="EMBL" id="LJCR01000358">
    <property type="protein sequence ID" value="KPV53041.1"/>
    <property type="molecule type" value="Genomic_DNA"/>
</dbReference>
<evidence type="ECO:0000313" key="2">
    <source>
        <dbReference type="Proteomes" id="UP000050509"/>
    </source>
</evidence>
<organism evidence="1 2">
    <name type="scientific">Kouleothrix aurantiaca</name>
    <dbReference type="NCBI Taxonomy" id="186479"/>
    <lineage>
        <taxon>Bacteria</taxon>
        <taxon>Bacillati</taxon>
        <taxon>Chloroflexota</taxon>
        <taxon>Chloroflexia</taxon>
        <taxon>Chloroflexales</taxon>
        <taxon>Roseiflexineae</taxon>
        <taxon>Roseiflexaceae</taxon>
        <taxon>Kouleothrix</taxon>
    </lineage>
</organism>
<proteinExistence type="predicted"/>
<name>A0A0P9HE91_9CHLR</name>
<comment type="caution">
    <text evidence="1">The sequence shown here is derived from an EMBL/GenBank/DDBJ whole genome shotgun (WGS) entry which is preliminary data.</text>
</comment>
<evidence type="ECO:0000313" key="1">
    <source>
        <dbReference type="EMBL" id="KPV53041.1"/>
    </source>
</evidence>
<feature type="non-terminal residue" evidence="1">
    <location>
        <position position="1"/>
    </location>
</feature>
<sequence length="99" mass="10894">SHPFFSLRTAFVSIENSLGLEEDAPEFAGVGEAYLAPWAREMGMDRLRAAFALALRLAPLCGAFSWAATVRSLPHALRADYNIQVPSLLQEFLSNADRI</sequence>
<accession>A0A0P9HE91</accession>
<reference evidence="1 2" key="1">
    <citation type="submission" date="2015-09" db="EMBL/GenBank/DDBJ databases">
        <title>Draft genome sequence of Kouleothrix aurantiaca JCM 19913.</title>
        <authorList>
            <person name="Hemp J."/>
        </authorList>
    </citation>
    <scope>NUCLEOTIDE SEQUENCE [LARGE SCALE GENOMIC DNA]</scope>
    <source>
        <strain evidence="1 2">COM-B</strain>
    </source>
</reference>
<dbReference type="Proteomes" id="UP000050509">
    <property type="component" value="Unassembled WGS sequence"/>
</dbReference>
<dbReference type="AlphaFoldDB" id="A0A0P9HE91"/>
<protein>
    <submittedName>
        <fullName evidence="1">Uncharacterized protein</fullName>
    </submittedName>
</protein>